<proteinExistence type="predicted"/>
<organism evidence="1 2">
    <name type="scientific">Virgibacillus massiliensis</name>
    <dbReference type="NCBI Taxonomy" id="1462526"/>
    <lineage>
        <taxon>Bacteria</taxon>
        <taxon>Bacillati</taxon>
        <taxon>Bacillota</taxon>
        <taxon>Bacilli</taxon>
        <taxon>Bacillales</taxon>
        <taxon>Bacillaceae</taxon>
        <taxon>Virgibacillus</taxon>
    </lineage>
</organism>
<dbReference type="EMBL" id="CCDP010000001">
    <property type="protein sequence ID" value="CDQ39111.1"/>
    <property type="molecule type" value="Genomic_DNA"/>
</dbReference>
<reference evidence="2" key="2">
    <citation type="submission" date="2014-05" db="EMBL/GenBank/DDBJ databases">
        <title>Draft genome sequence of Virgibacillus massiliensis Vm-5.</title>
        <authorList>
            <person name="Khelaifia S."/>
            <person name="Croce O."/>
            <person name="Lagier J.C."/>
            <person name="Raoult D."/>
        </authorList>
    </citation>
    <scope>NUCLEOTIDE SEQUENCE [LARGE SCALE GENOMIC DNA]</scope>
    <source>
        <strain evidence="2">Vm-5</strain>
    </source>
</reference>
<name>A0A024QB06_9BACI</name>
<sequence>MEQWEVAAGIIEGEGTITLTRNHSKENRSI</sequence>
<protein>
    <submittedName>
        <fullName evidence="1">Uncharacterized protein</fullName>
    </submittedName>
</protein>
<comment type="caution">
    <text evidence="1">The sequence shown here is derived from an EMBL/GenBank/DDBJ whole genome shotgun (WGS) entry which is preliminary data.</text>
</comment>
<accession>A0A024QB06</accession>
<reference evidence="1 2" key="1">
    <citation type="submission" date="2014-03" db="EMBL/GenBank/DDBJ databases">
        <authorList>
            <person name="Urmite Genomes U."/>
        </authorList>
    </citation>
    <scope>NUCLEOTIDE SEQUENCE [LARGE SCALE GENOMIC DNA]</scope>
    <source>
        <strain evidence="1 2">Vm-5</strain>
    </source>
</reference>
<dbReference type="Proteomes" id="UP000028875">
    <property type="component" value="Unassembled WGS sequence"/>
</dbReference>
<gene>
    <name evidence="1" type="ORF">BN990_01394</name>
</gene>
<dbReference type="AlphaFoldDB" id="A0A024QB06"/>
<evidence type="ECO:0000313" key="1">
    <source>
        <dbReference type="EMBL" id="CDQ39111.1"/>
    </source>
</evidence>
<keyword evidence="2" id="KW-1185">Reference proteome</keyword>
<evidence type="ECO:0000313" key="2">
    <source>
        <dbReference type="Proteomes" id="UP000028875"/>
    </source>
</evidence>